<keyword evidence="5" id="KW-0408">Iron</keyword>
<dbReference type="InterPro" id="IPR045854">
    <property type="entry name" value="NO2/SO3_Rdtase_4Fe4S_sf"/>
</dbReference>
<dbReference type="Gene3D" id="1.20.120.330">
    <property type="entry name" value="Nucleotidyltransferases domain 2"/>
    <property type="match status" value="1"/>
</dbReference>
<keyword evidence="6" id="KW-0411">Iron-sulfur</keyword>
<dbReference type="GO" id="GO:0046872">
    <property type="term" value="F:metal ion binding"/>
    <property type="evidence" value="ECO:0007669"/>
    <property type="project" value="UniProtKB-KW"/>
</dbReference>
<dbReference type="Pfam" id="PF03460">
    <property type="entry name" value="NIR_SIR_ferr"/>
    <property type="match status" value="2"/>
</dbReference>
<feature type="domain" description="Nitrite/sulphite reductase 4Fe-4S" evidence="7">
    <location>
        <begin position="398"/>
        <end position="544"/>
    </location>
</feature>
<evidence type="ECO:0000259" key="7">
    <source>
        <dbReference type="Pfam" id="PF01077"/>
    </source>
</evidence>
<protein>
    <submittedName>
        <fullName evidence="9">Sulfite reductase (Ferredoxin)</fullName>
    </submittedName>
</protein>
<dbReference type="SUPFAM" id="SSF56014">
    <property type="entry name" value="Nitrite and sulphite reductase 4Fe-4S domain-like"/>
    <property type="match status" value="2"/>
</dbReference>
<keyword evidence="1" id="KW-0004">4Fe-4S</keyword>
<dbReference type="PRINTS" id="PR00397">
    <property type="entry name" value="SIROHAEM"/>
</dbReference>
<feature type="domain" description="Nitrite/Sulfite reductase ferredoxin-like" evidence="8">
    <location>
        <begin position="323"/>
        <end position="389"/>
    </location>
</feature>
<dbReference type="STRING" id="1335309.GA0116948_105202"/>
<evidence type="ECO:0000256" key="6">
    <source>
        <dbReference type="ARBA" id="ARBA00023014"/>
    </source>
</evidence>
<dbReference type="InterPro" id="IPR006066">
    <property type="entry name" value="NO2/SO3_Rdtase_FeS/sirohaem_BS"/>
</dbReference>
<keyword evidence="3" id="KW-0479">Metal-binding</keyword>
<dbReference type="InterPro" id="IPR005117">
    <property type="entry name" value="NiRdtase/SiRdtase_haem-b_fer"/>
</dbReference>
<evidence type="ECO:0000313" key="10">
    <source>
        <dbReference type="Proteomes" id="UP000242818"/>
    </source>
</evidence>
<dbReference type="Proteomes" id="UP000242818">
    <property type="component" value="Unassembled WGS sequence"/>
</dbReference>
<feature type="domain" description="Nitrite/Sulfite reductase ferredoxin-like" evidence="8">
    <location>
        <begin position="47"/>
        <end position="111"/>
    </location>
</feature>
<dbReference type="InterPro" id="IPR051329">
    <property type="entry name" value="NIR_SIR_4Fe-4S"/>
</dbReference>
<evidence type="ECO:0000256" key="4">
    <source>
        <dbReference type="ARBA" id="ARBA00023002"/>
    </source>
</evidence>
<dbReference type="GO" id="GO:0016491">
    <property type="term" value="F:oxidoreductase activity"/>
    <property type="evidence" value="ECO:0007669"/>
    <property type="project" value="UniProtKB-KW"/>
</dbReference>
<evidence type="ECO:0000259" key="8">
    <source>
        <dbReference type="Pfam" id="PF03460"/>
    </source>
</evidence>
<dbReference type="GO" id="GO:0051539">
    <property type="term" value="F:4 iron, 4 sulfur cluster binding"/>
    <property type="evidence" value="ECO:0007669"/>
    <property type="project" value="UniProtKB-KW"/>
</dbReference>
<dbReference type="Pfam" id="PF01077">
    <property type="entry name" value="NIR_SIR"/>
    <property type="match status" value="2"/>
</dbReference>
<keyword evidence="2" id="KW-0349">Heme</keyword>
<dbReference type="InterPro" id="IPR006067">
    <property type="entry name" value="NO2/SO3_Rdtase_4Fe4S_dom"/>
</dbReference>
<dbReference type="InterPro" id="IPR036136">
    <property type="entry name" value="Nit/Sulf_reduc_fer-like_dom_sf"/>
</dbReference>
<dbReference type="SUPFAM" id="SSF55124">
    <property type="entry name" value="Nitrite/Sulfite reductase N-terminal domain-like"/>
    <property type="match status" value="2"/>
</dbReference>
<dbReference type="RefSeq" id="WP_089711513.1">
    <property type="nucleotide sequence ID" value="NZ_FMAR01000005.1"/>
</dbReference>
<evidence type="ECO:0000256" key="1">
    <source>
        <dbReference type="ARBA" id="ARBA00022485"/>
    </source>
</evidence>
<evidence type="ECO:0000256" key="2">
    <source>
        <dbReference type="ARBA" id="ARBA00022617"/>
    </source>
</evidence>
<dbReference type="GO" id="GO:0020037">
    <property type="term" value="F:heme binding"/>
    <property type="evidence" value="ECO:0007669"/>
    <property type="project" value="InterPro"/>
</dbReference>
<accession>A0A1C4DCJ4</accession>
<evidence type="ECO:0000256" key="3">
    <source>
        <dbReference type="ARBA" id="ARBA00022723"/>
    </source>
</evidence>
<keyword evidence="4" id="KW-0560">Oxidoreductase</keyword>
<evidence type="ECO:0000313" key="9">
    <source>
        <dbReference type="EMBL" id="SCC29089.1"/>
    </source>
</evidence>
<gene>
    <name evidence="9" type="ORF">GA0116948_105202</name>
</gene>
<reference evidence="9 10" key="1">
    <citation type="submission" date="2016-08" db="EMBL/GenBank/DDBJ databases">
        <authorList>
            <person name="Seilhamer J.J."/>
        </authorList>
    </citation>
    <scope>NUCLEOTIDE SEQUENCE [LARGE SCALE GENOMIC DNA]</scope>
    <source>
        <strain evidence="9 10">A37T2</strain>
    </source>
</reference>
<dbReference type="EMBL" id="FMAR01000005">
    <property type="protein sequence ID" value="SCC29089.1"/>
    <property type="molecule type" value="Genomic_DNA"/>
</dbReference>
<keyword evidence="10" id="KW-1185">Reference proteome</keyword>
<dbReference type="OrthoDB" id="9803707at2"/>
<dbReference type="PANTHER" id="PTHR32439">
    <property type="entry name" value="FERREDOXIN--NITRITE REDUCTASE, CHLOROPLASTIC"/>
    <property type="match status" value="1"/>
</dbReference>
<feature type="domain" description="Nitrite/sulphite reductase 4Fe-4S" evidence="7">
    <location>
        <begin position="122"/>
        <end position="276"/>
    </location>
</feature>
<evidence type="ECO:0000256" key="5">
    <source>
        <dbReference type="ARBA" id="ARBA00023004"/>
    </source>
</evidence>
<organism evidence="9 10">
    <name type="scientific">Chitinophaga costaii</name>
    <dbReference type="NCBI Taxonomy" id="1335309"/>
    <lineage>
        <taxon>Bacteria</taxon>
        <taxon>Pseudomonadati</taxon>
        <taxon>Bacteroidota</taxon>
        <taxon>Chitinophagia</taxon>
        <taxon>Chitinophagales</taxon>
        <taxon>Chitinophagaceae</taxon>
        <taxon>Chitinophaga</taxon>
    </lineage>
</organism>
<dbReference type="Gene3D" id="3.30.413.10">
    <property type="entry name" value="Sulfite Reductase Hemoprotein, domain 1"/>
    <property type="match status" value="2"/>
</dbReference>
<sequence>MQSFRTELENPVVERDIIELEKKIRLYREGQIPDEKFRSLRLARGVYGQRQAGVQMVRIKLPYGKMTLAQWKRIADVSDEYSTGNLHLTTRQDVQIHFVSLERTPELWSKLDLDDITIREACGNTVRNITASDRAGIDPQEPFDITPYADAAFRYFLRNPICQDMGRKVKIAFSSSDADTAWSFMHDIGLIPKIQDVKGVPTRGFKVMVGGGLGAQPHLAKVAFDFLEADLLLPYIENVLRVFDRYGERASRHKARLKFLIQKIGMEEFVRLVEEEHLALKAQRLPIDAAAWPDTQAPQGTPGTAYSIKNPVKYEAWKRSNVIQQKQAGYLAAYIKVPLGNIRSDESRYLIGKLHGVIADDVRVTANQGLLLKFIQPGNLPYVYSVLEEVGYATPGFDSVSDITACPGTDTCNLAISSSTGIAAALEQVIEEEFPELVFNKDIKIKISGCMNSCGQHSIASIGFHGSSLKSAGKVLPALQVLLGGGIVGNGEGRVADKVIKVPSKRGPDVLRTLLNDYGTHALDAEKFNEYYDRKTEKYFYELLKPLTELQSLSEEDFVDWGQAQDYATAIGVGECAGVVIDLVATLLYEAEEKLELGMEAIGKGQYADGIYHAYSVFVQAAKALLLGEGVACNTQIGIINDFEKNLVATGRFDVADFKEQVLQINAQAPTAAFARQYFQQAQAFYKQAQLFRENNAVGSVIAQ</sequence>
<proteinExistence type="predicted"/>
<dbReference type="PANTHER" id="PTHR32439:SF9">
    <property type="entry name" value="BLR3264 PROTEIN"/>
    <property type="match status" value="1"/>
</dbReference>
<dbReference type="Gene3D" id="3.90.480.10">
    <property type="entry name" value="Sulfite Reductase Hemoprotein,Domain 2"/>
    <property type="match status" value="1"/>
</dbReference>
<name>A0A1C4DCJ4_9BACT</name>
<dbReference type="AlphaFoldDB" id="A0A1C4DCJ4"/>